<dbReference type="InterPro" id="IPR000551">
    <property type="entry name" value="MerR-type_HTH_dom"/>
</dbReference>
<dbReference type="PANTHER" id="PTHR30204:SF97">
    <property type="entry name" value="MERR FAMILY REGULATORY PROTEIN"/>
    <property type="match status" value="1"/>
</dbReference>
<evidence type="ECO:0000313" key="3">
    <source>
        <dbReference type="EMBL" id="SEL42324.1"/>
    </source>
</evidence>
<dbReference type="GO" id="GO:0003677">
    <property type="term" value="F:DNA binding"/>
    <property type="evidence" value="ECO:0007669"/>
    <property type="project" value="UniProtKB-KW"/>
</dbReference>
<evidence type="ECO:0000256" key="1">
    <source>
        <dbReference type="ARBA" id="ARBA00023125"/>
    </source>
</evidence>
<reference evidence="3 4" key="1">
    <citation type="submission" date="2016-10" db="EMBL/GenBank/DDBJ databases">
        <authorList>
            <person name="de Groot N.N."/>
        </authorList>
    </citation>
    <scope>NUCLEOTIDE SEQUENCE [LARGE SCALE GENOMIC DNA]</scope>
    <source>
        <strain evidence="3 4">JCM 19513</strain>
    </source>
</reference>
<dbReference type="Pfam" id="PF13411">
    <property type="entry name" value="MerR_1"/>
    <property type="match status" value="1"/>
</dbReference>
<dbReference type="Gene3D" id="1.10.1660.10">
    <property type="match status" value="1"/>
</dbReference>
<keyword evidence="1 3" id="KW-0238">DNA-binding</keyword>
<dbReference type="SMART" id="SM00422">
    <property type="entry name" value="HTH_MERR"/>
    <property type="match status" value="1"/>
</dbReference>
<accession>A0A1H7Q3R4</accession>
<feature type="domain" description="HTH merR-type" evidence="2">
    <location>
        <begin position="1"/>
        <end position="71"/>
    </location>
</feature>
<evidence type="ECO:0000259" key="2">
    <source>
        <dbReference type="PROSITE" id="PS50937"/>
    </source>
</evidence>
<dbReference type="GO" id="GO:0003700">
    <property type="term" value="F:DNA-binding transcription factor activity"/>
    <property type="evidence" value="ECO:0007669"/>
    <property type="project" value="InterPro"/>
</dbReference>
<sequence length="141" mass="16177">MLISELAKATGTTKDTIRHYDQLGLLLSTERQAGSRRYKDFSRDNLERIELIRLAKYIGFTLNEIAEQTRRYYAGGLGLPEQLAMLEDRLSDVRDRVRQAQEVERYLLNKIERLKRGELVEVANCLALHEQVGREEGVVGG</sequence>
<dbReference type="EMBL" id="FOAS01000012">
    <property type="protein sequence ID" value="SEL42324.1"/>
    <property type="molecule type" value="Genomic_DNA"/>
</dbReference>
<gene>
    <name evidence="3" type="ORF">SAMN05216214_1123</name>
</gene>
<organism evidence="3 4">
    <name type="scientific">Atopomonas hussainii</name>
    <dbReference type="NCBI Taxonomy" id="1429083"/>
    <lineage>
        <taxon>Bacteria</taxon>
        <taxon>Pseudomonadati</taxon>
        <taxon>Pseudomonadota</taxon>
        <taxon>Gammaproteobacteria</taxon>
        <taxon>Pseudomonadales</taxon>
        <taxon>Pseudomonadaceae</taxon>
        <taxon>Atopomonas</taxon>
    </lineage>
</organism>
<evidence type="ECO:0000313" key="4">
    <source>
        <dbReference type="Proteomes" id="UP000185766"/>
    </source>
</evidence>
<proteinExistence type="predicted"/>
<dbReference type="RefSeq" id="WP_074868971.1">
    <property type="nucleotide sequence ID" value="NZ_FOAS01000012.1"/>
</dbReference>
<name>A0A1H7Q3R4_9GAMM</name>
<dbReference type="InterPro" id="IPR009061">
    <property type="entry name" value="DNA-bd_dom_put_sf"/>
</dbReference>
<protein>
    <submittedName>
        <fullName evidence="3">DNA-binding transcriptional regulator, MerR family</fullName>
    </submittedName>
</protein>
<dbReference type="Proteomes" id="UP000185766">
    <property type="component" value="Unassembled WGS sequence"/>
</dbReference>
<keyword evidence="4" id="KW-1185">Reference proteome</keyword>
<dbReference type="PANTHER" id="PTHR30204">
    <property type="entry name" value="REDOX-CYCLING DRUG-SENSING TRANSCRIPTIONAL ACTIVATOR SOXR"/>
    <property type="match status" value="1"/>
</dbReference>
<dbReference type="PROSITE" id="PS50937">
    <property type="entry name" value="HTH_MERR_2"/>
    <property type="match status" value="1"/>
</dbReference>
<dbReference type="InterPro" id="IPR047057">
    <property type="entry name" value="MerR_fam"/>
</dbReference>
<dbReference type="SUPFAM" id="SSF46955">
    <property type="entry name" value="Putative DNA-binding domain"/>
    <property type="match status" value="1"/>
</dbReference>
<dbReference type="AlphaFoldDB" id="A0A1H7Q3R4"/>